<dbReference type="Proteomes" id="UP001164746">
    <property type="component" value="Chromosome 12"/>
</dbReference>
<dbReference type="InterPro" id="IPR013083">
    <property type="entry name" value="Znf_RING/FYVE/PHD"/>
</dbReference>
<keyword evidence="6" id="KW-0812">Transmembrane</keyword>
<keyword evidence="9" id="KW-1185">Reference proteome</keyword>
<gene>
    <name evidence="8" type="ORF">MAR_016398</name>
</gene>
<proteinExistence type="predicted"/>
<dbReference type="SUPFAM" id="SSF57850">
    <property type="entry name" value="RING/U-box"/>
    <property type="match status" value="1"/>
</dbReference>
<evidence type="ECO:0000256" key="3">
    <source>
        <dbReference type="ARBA" id="ARBA00022833"/>
    </source>
</evidence>
<dbReference type="PROSITE" id="PS50089">
    <property type="entry name" value="ZF_RING_2"/>
    <property type="match status" value="1"/>
</dbReference>
<keyword evidence="6" id="KW-1133">Transmembrane helix</keyword>
<evidence type="ECO:0000256" key="1">
    <source>
        <dbReference type="ARBA" id="ARBA00022723"/>
    </source>
</evidence>
<reference evidence="8" key="1">
    <citation type="submission" date="2022-11" db="EMBL/GenBank/DDBJ databases">
        <title>Centuries of genome instability and evolution in soft-shell clam transmissible cancer (bioRxiv).</title>
        <authorList>
            <person name="Hart S.F.M."/>
            <person name="Yonemitsu M.A."/>
            <person name="Giersch R.M."/>
            <person name="Beal B.F."/>
            <person name="Arriagada G."/>
            <person name="Davis B.W."/>
            <person name="Ostrander E.A."/>
            <person name="Goff S.P."/>
            <person name="Metzger M.J."/>
        </authorList>
    </citation>
    <scope>NUCLEOTIDE SEQUENCE</scope>
    <source>
        <strain evidence="8">MELC-2E11</strain>
        <tissue evidence="8">Siphon/mantle</tissue>
    </source>
</reference>
<dbReference type="SMART" id="SM00184">
    <property type="entry name" value="RING"/>
    <property type="match status" value="1"/>
</dbReference>
<keyword evidence="1" id="KW-0479">Metal-binding</keyword>
<dbReference type="EMBL" id="CP111023">
    <property type="protein sequence ID" value="WAR22424.1"/>
    <property type="molecule type" value="Genomic_DNA"/>
</dbReference>
<evidence type="ECO:0000256" key="4">
    <source>
        <dbReference type="PROSITE-ProRule" id="PRU00175"/>
    </source>
</evidence>
<dbReference type="PANTHER" id="PTHR45798:SF97">
    <property type="entry name" value="ALCOHOL-SENSITIVE RING FINGER PROTEIN 1"/>
    <property type="match status" value="1"/>
</dbReference>
<dbReference type="InterPro" id="IPR052788">
    <property type="entry name" value="RING-type_E3_ligase_ATL"/>
</dbReference>
<evidence type="ECO:0000259" key="7">
    <source>
        <dbReference type="PROSITE" id="PS50089"/>
    </source>
</evidence>
<feature type="region of interest" description="Disordered" evidence="5">
    <location>
        <begin position="134"/>
        <end position="153"/>
    </location>
</feature>
<name>A0ABY7FM57_MYAAR</name>
<keyword evidence="3" id="KW-0862">Zinc</keyword>
<feature type="compositionally biased region" description="Low complexity" evidence="5">
    <location>
        <begin position="134"/>
        <end position="144"/>
    </location>
</feature>
<feature type="domain" description="RING-type" evidence="7">
    <location>
        <begin position="59"/>
        <end position="100"/>
    </location>
</feature>
<dbReference type="Gene3D" id="3.30.40.10">
    <property type="entry name" value="Zinc/RING finger domain, C3HC4 (zinc finger)"/>
    <property type="match status" value="1"/>
</dbReference>
<evidence type="ECO:0000313" key="9">
    <source>
        <dbReference type="Proteomes" id="UP001164746"/>
    </source>
</evidence>
<dbReference type="Pfam" id="PF13639">
    <property type="entry name" value="zf-RING_2"/>
    <property type="match status" value="1"/>
</dbReference>
<organism evidence="8 9">
    <name type="scientific">Mya arenaria</name>
    <name type="common">Soft-shell clam</name>
    <dbReference type="NCBI Taxonomy" id="6604"/>
    <lineage>
        <taxon>Eukaryota</taxon>
        <taxon>Metazoa</taxon>
        <taxon>Spiralia</taxon>
        <taxon>Lophotrochozoa</taxon>
        <taxon>Mollusca</taxon>
        <taxon>Bivalvia</taxon>
        <taxon>Autobranchia</taxon>
        <taxon>Heteroconchia</taxon>
        <taxon>Euheterodonta</taxon>
        <taxon>Imparidentia</taxon>
        <taxon>Neoheterodontei</taxon>
        <taxon>Myida</taxon>
        <taxon>Myoidea</taxon>
        <taxon>Myidae</taxon>
        <taxon>Mya</taxon>
    </lineage>
</organism>
<dbReference type="InterPro" id="IPR001841">
    <property type="entry name" value="Znf_RING"/>
</dbReference>
<dbReference type="PANTHER" id="PTHR45798">
    <property type="entry name" value="RING-H2 FINGER PROTEIN ATL61-RELATED-RELATED"/>
    <property type="match status" value="1"/>
</dbReference>
<keyword evidence="6" id="KW-0472">Membrane</keyword>
<evidence type="ECO:0000313" key="8">
    <source>
        <dbReference type="EMBL" id="WAR22424.1"/>
    </source>
</evidence>
<dbReference type="CDD" id="cd16469">
    <property type="entry name" value="RING-H2_RNF24-like"/>
    <property type="match status" value="1"/>
</dbReference>
<evidence type="ECO:0000256" key="2">
    <source>
        <dbReference type="ARBA" id="ARBA00022771"/>
    </source>
</evidence>
<keyword evidence="2 4" id="KW-0863">Zinc-finger</keyword>
<sequence length="153" mass="17030">MDVPGSVSLPLLGIGVFTLLLSCIFCCYMWKLKRDARKERGYKRMEFSPSKKSLRNDTCPVCLDEFSTKEKIAVCTCHHVFHSVCLLEWLRHKNSCPMCKAPVRQEASPVLPGVVPSESTGLILAVEIMRPPLNNNNGSGSESSRGTVDRFVV</sequence>
<evidence type="ECO:0000256" key="6">
    <source>
        <dbReference type="SAM" id="Phobius"/>
    </source>
</evidence>
<protein>
    <submittedName>
        <fullName evidence="8">RN122-like protein</fullName>
    </submittedName>
</protein>
<accession>A0ABY7FM57</accession>
<evidence type="ECO:0000256" key="5">
    <source>
        <dbReference type="SAM" id="MobiDB-lite"/>
    </source>
</evidence>
<feature type="transmembrane region" description="Helical" evidence="6">
    <location>
        <begin position="12"/>
        <end position="30"/>
    </location>
</feature>